<protein>
    <submittedName>
        <fullName evidence="1">Uncharacterized protein</fullName>
    </submittedName>
</protein>
<dbReference type="Proteomes" id="UP000321514">
    <property type="component" value="Unassembled WGS sequence"/>
</dbReference>
<dbReference type="STRING" id="1334629.MFUL124B02_37330"/>
<organism evidence="1 2">
    <name type="scientific">Myxococcus fulvus</name>
    <dbReference type="NCBI Taxonomy" id="33"/>
    <lineage>
        <taxon>Bacteria</taxon>
        <taxon>Pseudomonadati</taxon>
        <taxon>Myxococcota</taxon>
        <taxon>Myxococcia</taxon>
        <taxon>Myxococcales</taxon>
        <taxon>Cystobacterineae</taxon>
        <taxon>Myxococcaceae</taxon>
        <taxon>Myxococcus</taxon>
    </lineage>
</organism>
<comment type="caution">
    <text evidence="1">The sequence shown here is derived from an EMBL/GenBank/DDBJ whole genome shotgun (WGS) entry which is preliminary data.</text>
</comment>
<dbReference type="AlphaFoldDB" id="A0A511SZ71"/>
<accession>A0A511SZ71</accession>
<reference evidence="1 2" key="1">
    <citation type="submission" date="2019-07" db="EMBL/GenBank/DDBJ databases">
        <title>Whole genome shotgun sequence of Myxococcus fulvus NBRC 100333.</title>
        <authorList>
            <person name="Hosoyama A."/>
            <person name="Uohara A."/>
            <person name="Ohji S."/>
            <person name="Ichikawa N."/>
        </authorList>
    </citation>
    <scope>NUCLEOTIDE SEQUENCE [LARGE SCALE GENOMIC DNA]</scope>
    <source>
        <strain evidence="1 2">NBRC 100333</strain>
    </source>
</reference>
<sequence length="112" mass="12125">MVRAVGTSRDFPAAPDMEALVGCARQMAVRIGAEGVSDAELAQVIDRVLFGEKDGWACAVEGLISRTEAANLVLAHLESWLVDRTGRDWDAPLPWGQDSLVAEVEQALFDSR</sequence>
<evidence type="ECO:0000313" key="1">
    <source>
        <dbReference type="EMBL" id="GEN07204.1"/>
    </source>
</evidence>
<dbReference type="EMBL" id="BJXR01000023">
    <property type="protein sequence ID" value="GEN07204.1"/>
    <property type="molecule type" value="Genomic_DNA"/>
</dbReference>
<name>A0A511SZ71_MYXFU</name>
<proteinExistence type="predicted"/>
<gene>
    <name evidence="1" type="ORF">MFU01_22410</name>
</gene>
<evidence type="ECO:0000313" key="2">
    <source>
        <dbReference type="Proteomes" id="UP000321514"/>
    </source>
</evidence>